<evidence type="ECO:0000256" key="2">
    <source>
        <dbReference type="ARBA" id="ARBA00023172"/>
    </source>
</evidence>
<dbReference type="InterPro" id="IPR012340">
    <property type="entry name" value="NA-bd_OB-fold"/>
</dbReference>
<feature type="domain" description="DNA replication/recombination mediator RecO N-terminal" evidence="5">
    <location>
        <begin position="1"/>
        <end position="79"/>
    </location>
</feature>
<comment type="similarity">
    <text evidence="4">Belongs to the RecO family.</text>
</comment>
<dbReference type="InterPro" id="IPR022572">
    <property type="entry name" value="DNA_rep/recomb_RecO_N"/>
</dbReference>
<dbReference type="HAMAP" id="MF_00201">
    <property type="entry name" value="RecO"/>
    <property type="match status" value="1"/>
</dbReference>
<dbReference type="EMBL" id="SOAG01000012">
    <property type="protein sequence ID" value="TDS58189.1"/>
    <property type="molecule type" value="Genomic_DNA"/>
</dbReference>
<dbReference type="GO" id="GO:0006310">
    <property type="term" value="P:DNA recombination"/>
    <property type="evidence" value="ECO:0007669"/>
    <property type="project" value="UniProtKB-UniRule"/>
</dbReference>
<keyword evidence="2 4" id="KW-0233">DNA recombination</keyword>
<keyword evidence="3 4" id="KW-0234">DNA repair</keyword>
<accession>A0A4R7F3X1</accession>
<comment type="function">
    <text evidence="4">Involved in DNA repair and RecF pathway recombination.</text>
</comment>
<evidence type="ECO:0000256" key="1">
    <source>
        <dbReference type="ARBA" id="ARBA00022763"/>
    </source>
</evidence>
<sequence>MQVKTKAIVLSVVKYQDKSLIVKCFTEAMGIQSFFVRNAFSKGKTTQKTAYFQPLTVLEIDFAYKSKSGLQYFKDLRLAYVYQSIYLDFSKNSIAIFVAEMLHHAVKEQQNDESFYTFLETAVLWLDAHEETANFHLILLVELTKYLGFYPDMKWSDKLYFNIQDGNFTDFYTPFCIDQTETVLFKKLLGLGFSHNQKVFTAKDRNVLLNLLLNYYEKHISDFRRPNSLEVLREVFAS</sequence>
<dbReference type="Gene3D" id="2.40.50.140">
    <property type="entry name" value="Nucleic acid-binding proteins"/>
    <property type="match status" value="1"/>
</dbReference>
<reference evidence="6 7" key="1">
    <citation type="submission" date="2019-03" db="EMBL/GenBank/DDBJ databases">
        <title>Genomic Encyclopedia of Archaeal and Bacterial Type Strains, Phase II (KMG-II): from individual species to whole genera.</title>
        <authorList>
            <person name="Goeker M."/>
        </authorList>
    </citation>
    <scope>NUCLEOTIDE SEQUENCE [LARGE SCALE GENOMIC DNA]</scope>
    <source>
        <strain evidence="6 7">DSM 28213</strain>
    </source>
</reference>
<dbReference type="NCBIfam" id="TIGR00613">
    <property type="entry name" value="reco"/>
    <property type="match status" value="1"/>
</dbReference>
<name>A0A4R7F3X1_9FLAO</name>
<dbReference type="Pfam" id="PF11967">
    <property type="entry name" value="RecO_N"/>
    <property type="match status" value="1"/>
</dbReference>
<organism evidence="6 7">
    <name type="scientific">Myroides indicus</name>
    <dbReference type="NCBI Taxonomy" id="1323422"/>
    <lineage>
        <taxon>Bacteria</taxon>
        <taxon>Pseudomonadati</taxon>
        <taxon>Bacteroidota</taxon>
        <taxon>Flavobacteriia</taxon>
        <taxon>Flavobacteriales</taxon>
        <taxon>Flavobacteriaceae</taxon>
        <taxon>Myroides</taxon>
    </lineage>
</organism>
<dbReference type="InterPro" id="IPR003717">
    <property type="entry name" value="RecO"/>
</dbReference>
<evidence type="ECO:0000256" key="4">
    <source>
        <dbReference type="HAMAP-Rule" id="MF_00201"/>
    </source>
</evidence>
<dbReference type="SUPFAM" id="SSF57863">
    <property type="entry name" value="ArfGap/RecO-like zinc finger"/>
    <property type="match status" value="1"/>
</dbReference>
<evidence type="ECO:0000313" key="7">
    <source>
        <dbReference type="Proteomes" id="UP000295215"/>
    </source>
</evidence>
<keyword evidence="7" id="KW-1185">Reference proteome</keyword>
<protein>
    <recommendedName>
        <fullName evidence="4">DNA repair protein RecO</fullName>
    </recommendedName>
    <alternativeName>
        <fullName evidence="4">Recombination protein O</fullName>
    </alternativeName>
</protein>
<evidence type="ECO:0000259" key="5">
    <source>
        <dbReference type="Pfam" id="PF11967"/>
    </source>
</evidence>
<dbReference type="GO" id="GO:0006302">
    <property type="term" value="P:double-strand break repair"/>
    <property type="evidence" value="ECO:0007669"/>
    <property type="project" value="TreeGrafter"/>
</dbReference>
<gene>
    <name evidence="4" type="primary">recO</name>
    <name evidence="6" type="ORF">C8P70_11220</name>
</gene>
<dbReference type="GO" id="GO:0043590">
    <property type="term" value="C:bacterial nucleoid"/>
    <property type="evidence" value="ECO:0007669"/>
    <property type="project" value="TreeGrafter"/>
</dbReference>
<comment type="caution">
    <text evidence="6">The sequence shown here is derived from an EMBL/GenBank/DDBJ whole genome shotgun (WGS) entry which is preliminary data.</text>
</comment>
<dbReference type="OrthoDB" id="9789152at2"/>
<dbReference type="Pfam" id="PF02565">
    <property type="entry name" value="RecO_C"/>
    <property type="match status" value="1"/>
</dbReference>
<keyword evidence="1 4" id="KW-0227">DNA damage</keyword>
<evidence type="ECO:0000256" key="3">
    <source>
        <dbReference type="ARBA" id="ARBA00023204"/>
    </source>
</evidence>
<dbReference type="Proteomes" id="UP000295215">
    <property type="component" value="Unassembled WGS sequence"/>
</dbReference>
<dbReference type="InterPro" id="IPR037278">
    <property type="entry name" value="ARFGAP/RecO"/>
</dbReference>
<dbReference type="SUPFAM" id="SSF50249">
    <property type="entry name" value="Nucleic acid-binding proteins"/>
    <property type="match status" value="1"/>
</dbReference>
<dbReference type="AlphaFoldDB" id="A0A4R7F3X1"/>
<dbReference type="PANTHER" id="PTHR33991:SF1">
    <property type="entry name" value="DNA REPAIR PROTEIN RECO"/>
    <property type="match status" value="1"/>
</dbReference>
<dbReference type="PANTHER" id="PTHR33991">
    <property type="entry name" value="DNA REPAIR PROTEIN RECO"/>
    <property type="match status" value="1"/>
</dbReference>
<dbReference type="RefSeq" id="WP_133712507.1">
    <property type="nucleotide sequence ID" value="NZ_SOAG01000012.1"/>
</dbReference>
<evidence type="ECO:0000313" key="6">
    <source>
        <dbReference type="EMBL" id="TDS58189.1"/>
    </source>
</evidence>
<proteinExistence type="inferred from homology"/>